<dbReference type="VEuPathDB" id="PlasmoDB:PVW1_100021900"/>
<dbReference type="OrthoDB" id="10493683at2759"/>
<protein>
    <submittedName>
        <fullName evidence="1">(malaria parasite P. vivax) hypothetical protein</fullName>
    </submittedName>
    <submittedName>
        <fullName evidence="2">VIR protein</fullName>
    </submittedName>
</protein>
<dbReference type="Proteomes" id="UP000220605">
    <property type="component" value="Unassembled WGS sequence"/>
</dbReference>
<evidence type="ECO:0000313" key="2">
    <source>
        <dbReference type="EMBL" id="VUZ99404.1"/>
    </source>
</evidence>
<dbReference type="EMBL" id="FLZR02000002">
    <property type="protein sequence ID" value="VUZ99404.1"/>
    <property type="molecule type" value="Genomic_DNA"/>
</dbReference>
<organism evidence="2">
    <name type="scientific">Plasmodium vivax</name>
    <name type="common">malaria parasite P. vivax</name>
    <dbReference type="NCBI Taxonomy" id="5855"/>
    <lineage>
        <taxon>Eukaryota</taxon>
        <taxon>Sar</taxon>
        <taxon>Alveolata</taxon>
        <taxon>Apicomplexa</taxon>
        <taxon>Aconoidasida</taxon>
        <taxon>Haemosporida</taxon>
        <taxon>Plasmodiidae</taxon>
        <taxon>Plasmodium</taxon>
        <taxon>Plasmodium (Plasmodium)</taxon>
    </lineage>
</organism>
<evidence type="ECO:0000313" key="1">
    <source>
        <dbReference type="EMBL" id="CAG9474651.1"/>
    </source>
</evidence>
<dbReference type="AlphaFoldDB" id="A0A565A4H7"/>
<gene>
    <name evidence="2" type="ORF">PVP01_0001190</name>
    <name evidence="1" type="ORF">PVW1_100021900</name>
</gene>
<accession>A0A565A4H7</accession>
<name>A0A565A4H7_PLAVI</name>
<dbReference type="EMBL" id="CAJZCX010000005">
    <property type="protein sequence ID" value="CAG9474651.1"/>
    <property type="molecule type" value="Genomic_DNA"/>
</dbReference>
<dbReference type="VEuPathDB" id="PlasmoDB:PVP01_0001190"/>
<proteinExistence type="predicted"/>
<sequence length="312" mass="36438">MSFYPFLKDVWTTYIDFNKTVEDDGNDHFNLCHIIFNSMNVEGNEYYDFCMKLMRNLRYFSEEPKFYAPSHERDTYDKYYEEPIKKTLLYIFENNMKNLKNILIGRDDSHKTHCRKFVCECVKIYKNVYSSYCNGTNPIRDKNKNTCDTLNNLKIIYNQYLFHEKDLMNKVPSLDGSIQEFWDRCKPDEKMLAATGISDIEQSILPYLDRDRGENIPKSFPPREHNVENLVSPMSRTVSTTVGTVAGASSILALLYKFTPGRRWMHSGFGKQSGRINNAIYAEGPNELLFQGFENDDMSTYNARYNIGYGST</sequence>
<reference evidence="2" key="1">
    <citation type="submission" date="2016-07" db="EMBL/GenBank/DDBJ databases">
        <authorList>
            <consortium name="Pathogen Informatics"/>
        </authorList>
    </citation>
    <scope>NUCLEOTIDE SEQUENCE</scope>
    <source>
        <strain evidence="1">PvW1</strain>
    </source>
</reference>
<dbReference type="VEuPathDB" id="PlasmoDB:PVPAM_000026600"/>
<dbReference type="Proteomes" id="UP000779233">
    <property type="component" value="Unassembled WGS sequence"/>
</dbReference>